<dbReference type="OrthoDB" id="9787738at2"/>
<gene>
    <name evidence="2" type="ORF">C8N31_102183</name>
</gene>
<keyword evidence="2" id="KW-0489">Methyltransferase</keyword>
<keyword evidence="2" id="KW-0808">Transferase</keyword>
<name>A0A2T6CHW7_9RHOB</name>
<dbReference type="GO" id="GO:0008757">
    <property type="term" value="F:S-adenosylmethionine-dependent methyltransferase activity"/>
    <property type="evidence" value="ECO:0007669"/>
    <property type="project" value="InterPro"/>
</dbReference>
<dbReference type="RefSeq" id="WP_025049028.1">
    <property type="nucleotide sequence ID" value="NZ_QBKU01000002.1"/>
</dbReference>
<dbReference type="SUPFAM" id="SSF53335">
    <property type="entry name" value="S-adenosyl-L-methionine-dependent methyltransferases"/>
    <property type="match status" value="1"/>
</dbReference>
<dbReference type="InterPro" id="IPR029063">
    <property type="entry name" value="SAM-dependent_MTases_sf"/>
</dbReference>
<dbReference type="CDD" id="cd02440">
    <property type="entry name" value="AdoMet_MTases"/>
    <property type="match status" value="1"/>
</dbReference>
<dbReference type="Gene3D" id="3.40.50.150">
    <property type="entry name" value="Vaccinia Virus protein VP39"/>
    <property type="match status" value="1"/>
</dbReference>
<proteinExistence type="predicted"/>
<feature type="domain" description="Methyltransferase type 11" evidence="1">
    <location>
        <begin position="41"/>
        <end position="138"/>
    </location>
</feature>
<comment type="caution">
    <text evidence="2">The sequence shown here is derived from an EMBL/GenBank/DDBJ whole genome shotgun (WGS) entry which is preliminary data.</text>
</comment>
<reference evidence="2 3" key="1">
    <citation type="submission" date="2018-04" db="EMBL/GenBank/DDBJ databases">
        <title>Genomic Encyclopedia of Archaeal and Bacterial Type Strains, Phase II (KMG-II): from individual species to whole genera.</title>
        <authorList>
            <person name="Goeker M."/>
        </authorList>
    </citation>
    <scope>NUCLEOTIDE SEQUENCE [LARGE SCALE GENOMIC DNA]</scope>
    <source>
        <strain evidence="2 3">DSM 12244</strain>
    </source>
</reference>
<organism evidence="2 3">
    <name type="scientific">Sulfitobacter mediterraneus</name>
    <dbReference type="NCBI Taxonomy" id="83219"/>
    <lineage>
        <taxon>Bacteria</taxon>
        <taxon>Pseudomonadati</taxon>
        <taxon>Pseudomonadota</taxon>
        <taxon>Alphaproteobacteria</taxon>
        <taxon>Rhodobacterales</taxon>
        <taxon>Roseobacteraceae</taxon>
        <taxon>Sulfitobacter</taxon>
    </lineage>
</organism>
<dbReference type="AlphaFoldDB" id="A0A2T6CHW7"/>
<protein>
    <submittedName>
        <fullName evidence="2">Methyltransferase family protein</fullName>
    </submittedName>
</protein>
<evidence type="ECO:0000313" key="2">
    <source>
        <dbReference type="EMBL" id="PTX75078.1"/>
    </source>
</evidence>
<dbReference type="GO" id="GO:0032259">
    <property type="term" value="P:methylation"/>
    <property type="evidence" value="ECO:0007669"/>
    <property type="project" value="UniProtKB-KW"/>
</dbReference>
<dbReference type="InterPro" id="IPR013216">
    <property type="entry name" value="Methyltransf_11"/>
</dbReference>
<accession>A0A2T6CHW7</accession>
<sequence>MLRFDAETTRILENAYQGADITARRLASYSALSPQPGETLLDIGCGNGLLTLDLARATGPAGRVIGIDPSQDMLKAASVRCAGQPHVTFLDGLAGALPVDDGSADGAVALQVFEYVEDLDAAMQDAMRCLRPAGRLVIGDLHFGSLIWHCEHPERMDRMRAAWDQHFVHGDLPNKMLPLLKNAGHRIEAVHPFTTTDHCLKPDGLARMMMHLMTRYAVENGHVSQGVADDWFAEQEELARRGHFFFSISQFVITARKAAA</sequence>
<dbReference type="PANTHER" id="PTHR43861">
    <property type="entry name" value="TRANS-ACONITATE 2-METHYLTRANSFERASE-RELATED"/>
    <property type="match status" value="1"/>
</dbReference>
<evidence type="ECO:0000259" key="1">
    <source>
        <dbReference type="Pfam" id="PF08241"/>
    </source>
</evidence>
<evidence type="ECO:0000313" key="3">
    <source>
        <dbReference type="Proteomes" id="UP000244092"/>
    </source>
</evidence>
<dbReference type="Proteomes" id="UP000244092">
    <property type="component" value="Unassembled WGS sequence"/>
</dbReference>
<dbReference type="EMBL" id="QBKU01000002">
    <property type="protein sequence ID" value="PTX75078.1"/>
    <property type="molecule type" value="Genomic_DNA"/>
</dbReference>
<dbReference type="Pfam" id="PF08241">
    <property type="entry name" value="Methyltransf_11"/>
    <property type="match status" value="1"/>
</dbReference>